<dbReference type="AlphaFoldDB" id="A0AAW8F2M8"/>
<dbReference type="Proteomes" id="UP001234216">
    <property type="component" value="Unassembled WGS sequence"/>
</dbReference>
<organism evidence="2 3">
    <name type="scientific">Streptomyces canus</name>
    <dbReference type="NCBI Taxonomy" id="58343"/>
    <lineage>
        <taxon>Bacteria</taxon>
        <taxon>Bacillati</taxon>
        <taxon>Actinomycetota</taxon>
        <taxon>Actinomycetes</taxon>
        <taxon>Kitasatosporales</taxon>
        <taxon>Streptomycetaceae</taxon>
        <taxon>Streptomyces</taxon>
        <taxon>Streptomyces aurantiacus group</taxon>
    </lineage>
</organism>
<accession>A0AAW8F2M8</accession>
<name>A0AAW8F2M8_9ACTN</name>
<proteinExistence type="predicted"/>
<comment type="caution">
    <text evidence="2">The sequence shown here is derived from an EMBL/GenBank/DDBJ whole genome shotgun (WGS) entry which is preliminary data.</text>
</comment>
<feature type="region of interest" description="Disordered" evidence="1">
    <location>
        <begin position="331"/>
        <end position="353"/>
    </location>
</feature>
<sequence length="353" mass="38378">MIRAGRRKYAQNSEELAAAMGLTIGTFRNKQPYADENFPPQISSDGARVKLWDSEQTAAHLAGRPVPELPHEDDEQDLLDRNEAAAELGVSPKTWDKNYKTHPQTAPHLTLVKGVEHCPRGIVHAFRTSKDTGGGPKGRPKGSGDMVPRDEISTRVGDLIDEDPAVTLATVQERIGLSYAAAARALPRLRGERIADLLQREPDLTPEEAATRLGYPTAVQRTALASAATELRARHVQPYLQRVADVLVGADLAEAQDVRVQRLEGDVLAVSVALSGSGAPALVWDERYGWRTAVSKRHPIGKETGTPPEGDGIRYLSEHQQPEPAELLAALTDRRHGSRHPKTVYPAGGTLRG</sequence>
<protein>
    <submittedName>
        <fullName evidence="2">Uncharacterized protein</fullName>
    </submittedName>
</protein>
<feature type="region of interest" description="Disordered" evidence="1">
    <location>
        <begin position="126"/>
        <end position="149"/>
    </location>
</feature>
<reference evidence="2" key="1">
    <citation type="submission" date="2023-07" db="EMBL/GenBank/DDBJ databases">
        <title>Comparative genomics of wheat-associated soil bacteria to identify genetic determinants of phenazine resistance.</title>
        <authorList>
            <person name="Mouncey N."/>
        </authorList>
    </citation>
    <scope>NUCLEOTIDE SEQUENCE</scope>
    <source>
        <strain evidence="2">V4I22</strain>
    </source>
</reference>
<gene>
    <name evidence="2" type="ORF">QFZ22_000044</name>
</gene>
<dbReference type="EMBL" id="JAUSZV010000001">
    <property type="protein sequence ID" value="MDQ0904059.1"/>
    <property type="molecule type" value="Genomic_DNA"/>
</dbReference>
<evidence type="ECO:0000313" key="3">
    <source>
        <dbReference type="Proteomes" id="UP001234216"/>
    </source>
</evidence>
<evidence type="ECO:0000313" key="2">
    <source>
        <dbReference type="EMBL" id="MDQ0904059.1"/>
    </source>
</evidence>
<evidence type="ECO:0000256" key="1">
    <source>
        <dbReference type="SAM" id="MobiDB-lite"/>
    </source>
</evidence>
<dbReference type="RefSeq" id="WP_306971539.1">
    <property type="nucleotide sequence ID" value="NZ_JAUSZV010000001.1"/>
</dbReference>